<protein>
    <submittedName>
        <fullName evidence="6">GlxA family transcriptional regulator</fullName>
    </submittedName>
</protein>
<dbReference type="Gene3D" id="1.10.10.60">
    <property type="entry name" value="Homeodomain-like"/>
    <property type="match status" value="1"/>
</dbReference>
<keyword evidence="7" id="KW-1185">Reference proteome</keyword>
<name>A0ABT6GDL0_9PROT</name>
<evidence type="ECO:0000259" key="5">
    <source>
        <dbReference type="PROSITE" id="PS01124"/>
    </source>
</evidence>
<evidence type="ECO:0000313" key="6">
    <source>
        <dbReference type="EMBL" id="MDG4720172.1"/>
    </source>
</evidence>
<keyword evidence="1" id="KW-0805">Transcription regulation</keyword>
<dbReference type="PANTHER" id="PTHR43130">
    <property type="entry name" value="ARAC-FAMILY TRANSCRIPTIONAL REGULATOR"/>
    <property type="match status" value="1"/>
</dbReference>
<dbReference type="SUPFAM" id="SSF46689">
    <property type="entry name" value="Homeodomain-like"/>
    <property type="match status" value="1"/>
</dbReference>
<dbReference type="RefSeq" id="WP_258548017.1">
    <property type="nucleotide sequence ID" value="NZ_JARSBO010000007.1"/>
</dbReference>
<dbReference type="InterPro" id="IPR018060">
    <property type="entry name" value="HTH_AraC"/>
</dbReference>
<feature type="region of interest" description="Disordered" evidence="4">
    <location>
        <begin position="1"/>
        <end position="38"/>
    </location>
</feature>
<dbReference type="EMBL" id="JARSBO010000007">
    <property type="protein sequence ID" value="MDG4720172.1"/>
    <property type="molecule type" value="Genomic_DNA"/>
</dbReference>
<feature type="compositionally biased region" description="Low complexity" evidence="4">
    <location>
        <begin position="24"/>
        <end position="35"/>
    </location>
</feature>
<dbReference type="Pfam" id="PF01965">
    <property type="entry name" value="DJ-1_PfpI"/>
    <property type="match status" value="1"/>
</dbReference>
<dbReference type="CDD" id="cd03136">
    <property type="entry name" value="GATase1_AraC_ArgR_like"/>
    <property type="match status" value="1"/>
</dbReference>
<feature type="domain" description="HTH araC/xylS-type" evidence="5">
    <location>
        <begin position="256"/>
        <end position="354"/>
    </location>
</feature>
<reference evidence="6 7" key="1">
    <citation type="submission" date="2023-03" db="EMBL/GenBank/DDBJ databases">
        <title>Strain FZY0004 represents a novel species in the genus Thalassospira isolated from seawater.</title>
        <authorList>
            <person name="Fu Z.-Y."/>
        </authorList>
    </citation>
    <scope>NUCLEOTIDE SEQUENCE [LARGE SCALE GENOMIC DNA]</scope>
    <source>
        <strain evidence="6 7">FZY0004</strain>
    </source>
</reference>
<dbReference type="InterPro" id="IPR052158">
    <property type="entry name" value="INH-QAR"/>
</dbReference>
<evidence type="ECO:0000313" key="7">
    <source>
        <dbReference type="Proteomes" id="UP001529180"/>
    </source>
</evidence>
<evidence type="ECO:0000256" key="1">
    <source>
        <dbReference type="ARBA" id="ARBA00023015"/>
    </source>
</evidence>
<dbReference type="PANTHER" id="PTHR43130:SF3">
    <property type="entry name" value="HTH-TYPE TRANSCRIPTIONAL REGULATOR RV1931C"/>
    <property type="match status" value="1"/>
</dbReference>
<evidence type="ECO:0000256" key="2">
    <source>
        <dbReference type="ARBA" id="ARBA00023125"/>
    </source>
</evidence>
<organism evidence="6 7">
    <name type="scientific">Thalassospira aquimaris</name>
    <dbReference type="NCBI Taxonomy" id="3037796"/>
    <lineage>
        <taxon>Bacteria</taxon>
        <taxon>Pseudomonadati</taxon>
        <taxon>Pseudomonadota</taxon>
        <taxon>Alphaproteobacteria</taxon>
        <taxon>Rhodospirillales</taxon>
        <taxon>Thalassospiraceae</taxon>
        <taxon>Thalassospira</taxon>
    </lineage>
</organism>
<dbReference type="PROSITE" id="PS01124">
    <property type="entry name" value="HTH_ARAC_FAMILY_2"/>
    <property type="match status" value="1"/>
</dbReference>
<dbReference type="InterPro" id="IPR020449">
    <property type="entry name" value="Tscrpt_reg_AraC-type_HTH"/>
</dbReference>
<dbReference type="Pfam" id="PF12833">
    <property type="entry name" value="HTH_18"/>
    <property type="match status" value="1"/>
</dbReference>
<dbReference type="Proteomes" id="UP001529180">
    <property type="component" value="Unassembled WGS sequence"/>
</dbReference>
<gene>
    <name evidence="6" type="ORF">P7680_14290</name>
</gene>
<dbReference type="SMART" id="SM00342">
    <property type="entry name" value="HTH_ARAC"/>
    <property type="match status" value="1"/>
</dbReference>
<accession>A0ABT6GDL0</accession>
<sequence>MTSETEIRAKSKPATPVTPAAKTSSPQPQMHSHSPAGPTAFPAPQQIGFFLLPDFALMSYASAIEPLRAANLLAGRPVYNILNYSVSGGHIASSSGTAVPTTPLAQAPTNLHSLFVCAGGHPSQWQAPGMLPALRKLARWGVRMGGISSGAYVLAAAGLLGQRQFTIHWEHAPALIEAFPDLEPQRARFVMDGDRITCGGGVAPLDMMHAMIAENLGSDFATRVSDWFLHTQVGTSTGSQRASLAERYNLHHPGLLRVLEKMETTIEDPKSREEMARFARLSTRQLDRLFDQHLGKSFLETYRQVRLDHAHRLLTQSALTISEIAFATGFSNSSHFSRSYKATYGITPSMARGD</sequence>
<dbReference type="InterPro" id="IPR002818">
    <property type="entry name" value="DJ-1/PfpI"/>
</dbReference>
<keyword evidence="3" id="KW-0804">Transcription</keyword>
<dbReference type="PROSITE" id="PS00041">
    <property type="entry name" value="HTH_ARAC_FAMILY_1"/>
    <property type="match status" value="1"/>
</dbReference>
<comment type="caution">
    <text evidence="6">The sequence shown here is derived from an EMBL/GenBank/DDBJ whole genome shotgun (WGS) entry which is preliminary data.</text>
</comment>
<evidence type="ECO:0000256" key="3">
    <source>
        <dbReference type="ARBA" id="ARBA00023163"/>
    </source>
</evidence>
<dbReference type="InterPro" id="IPR029062">
    <property type="entry name" value="Class_I_gatase-like"/>
</dbReference>
<dbReference type="InterPro" id="IPR018062">
    <property type="entry name" value="HTH_AraC-typ_CS"/>
</dbReference>
<dbReference type="Gene3D" id="3.40.50.880">
    <property type="match status" value="1"/>
</dbReference>
<evidence type="ECO:0000256" key="4">
    <source>
        <dbReference type="SAM" id="MobiDB-lite"/>
    </source>
</evidence>
<dbReference type="PRINTS" id="PR00032">
    <property type="entry name" value="HTHARAC"/>
</dbReference>
<dbReference type="SUPFAM" id="SSF52317">
    <property type="entry name" value="Class I glutamine amidotransferase-like"/>
    <property type="match status" value="1"/>
</dbReference>
<proteinExistence type="predicted"/>
<dbReference type="InterPro" id="IPR009057">
    <property type="entry name" value="Homeodomain-like_sf"/>
</dbReference>
<keyword evidence="2" id="KW-0238">DNA-binding</keyword>